<dbReference type="Pfam" id="PF01887">
    <property type="entry name" value="SAM_HAT_N"/>
    <property type="match status" value="1"/>
</dbReference>
<evidence type="ECO:0000259" key="3">
    <source>
        <dbReference type="Pfam" id="PF01887"/>
    </source>
</evidence>
<comment type="caution">
    <text evidence="5">The sequence shown here is derived from an EMBL/GenBank/DDBJ whole genome shotgun (WGS) entry which is preliminary data.</text>
</comment>
<dbReference type="PANTHER" id="PTHR35092">
    <property type="entry name" value="CHLORINASE MJ1651"/>
    <property type="match status" value="1"/>
</dbReference>
<sequence>MFVLFTDFGPSGLYTGQVRAILHGKFPERPVLDACSDAPACNPRAAAYLLASLVPFYPKDAIWLAVVDPGVGTKREGLILEADGCWFVGPDNGLLSQVMLRAGEASCWHIEWKPPGMSSSFHGRDWFAHVALQLSMEHMPEAVPVSPDDVVGSGWPMDLAEVVCVDHYGNLITGLRAQSVPLDAELQVGKKKVRRARTFAEVARGEAFWYANAMGLVEVAVNQGRADEVLGAGVGAPVVGVIGNG</sequence>
<dbReference type="EMBL" id="MVBK01000088">
    <property type="protein sequence ID" value="OOG22858.1"/>
    <property type="molecule type" value="Genomic_DNA"/>
</dbReference>
<dbReference type="InterPro" id="IPR023228">
    <property type="entry name" value="SAM_OH_AdoTrfase_N_sf"/>
</dbReference>
<name>A0A1V3NDA9_9GAMM</name>
<organism evidence="5 6">
    <name type="scientific">Thioalkalivibrio denitrificans</name>
    <dbReference type="NCBI Taxonomy" id="108003"/>
    <lineage>
        <taxon>Bacteria</taxon>
        <taxon>Pseudomonadati</taxon>
        <taxon>Pseudomonadota</taxon>
        <taxon>Gammaproteobacteria</taxon>
        <taxon>Chromatiales</taxon>
        <taxon>Ectothiorhodospiraceae</taxon>
        <taxon>Thioalkalivibrio</taxon>
    </lineage>
</organism>
<dbReference type="SUPFAM" id="SSF102522">
    <property type="entry name" value="Bacterial fluorinating enzyme, N-terminal domain"/>
    <property type="match status" value="1"/>
</dbReference>
<dbReference type="InterPro" id="IPR023227">
    <property type="entry name" value="SAM_OH_AdoTrfase_C_sf"/>
</dbReference>
<dbReference type="Gene3D" id="2.40.30.90">
    <property type="entry name" value="Bacterial fluorinating enzyme like"/>
    <property type="match status" value="1"/>
</dbReference>
<evidence type="ECO:0000313" key="5">
    <source>
        <dbReference type="EMBL" id="OOG22858.1"/>
    </source>
</evidence>
<feature type="domain" description="S-adenosyl-l-methionine hydroxide adenosyltransferase N-terminal" evidence="3">
    <location>
        <begin position="3"/>
        <end position="142"/>
    </location>
</feature>
<dbReference type="InterPro" id="IPR046469">
    <property type="entry name" value="SAM_HAT_N"/>
</dbReference>
<dbReference type="SUPFAM" id="SSF101852">
    <property type="entry name" value="Bacterial fluorinating enzyme, C-terminal domain"/>
    <property type="match status" value="1"/>
</dbReference>
<dbReference type="InterPro" id="IPR002747">
    <property type="entry name" value="SAM_OH_AdoTrfase"/>
</dbReference>
<dbReference type="InterPro" id="IPR046470">
    <property type="entry name" value="SAM_HAT_C"/>
</dbReference>
<keyword evidence="1" id="KW-0949">S-adenosyl-L-methionine</keyword>
<accession>A0A1V3NDA9</accession>
<reference evidence="5 6" key="1">
    <citation type="submission" date="2017-02" db="EMBL/GenBank/DDBJ databases">
        <title>Genomic diversity within the haloalkaliphilic genus Thioalkalivibrio.</title>
        <authorList>
            <person name="Ahn A.-C."/>
            <person name="Meier-Kolthoff J."/>
            <person name="Overmars L."/>
            <person name="Richter M."/>
            <person name="Woyke T."/>
            <person name="Sorokin D.Y."/>
            <person name="Muyzer G."/>
        </authorList>
    </citation>
    <scope>NUCLEOTIDE SEQUENCE [LARGE SCALE GENOMIC DNA]</scope>
    <source>
        <strain evidence="5 6">ALJD</strain>
    </source>
</reference>
<proteinExistence type="inferred from homology"/>
<dbReference type="PANTHER" id="PTHR35092:SF1">
    <property type="entry name" value="CHLORINASE MJ1651"/>
    <property type="match status" value="1"/>
</dbReference>
<dbReference type="RefSeq" id="WP_077279683.1">
    <property type="nucleotide sequence ID" value="NZ_MVBK01000088.1"/>
</dbReference>
<dbReference type="Gene3D" id="3.40.50.10790">
    <property type="entry name" value="S-adenosyl-l-methionine hydroxide adenosyltransferase, N-terminal"/>
    <property type="match status" value="1"/>
</dbReference>
<dbReference type="OrthoDB" id="9792195at2"/>
<dbReference type="STRING" id="108003.B1C78_13470"/>
<comment type="similarity">
    <text evidence="2">Belongs to the SAM hydrolase / SAM-dependent halogenase family.</text>
</comment>
<dbReference type="AlphaFoldDB" id="A0A1V3NDA9"/>
<gene>
    <name evidence="5" type="ORF">B1C78_13470</name>
</gene>
<dbReference type="Pfam" id="PF20257">
    <property type="entry name" value="SAM_HAT_C"/>
    <property type="match status" value="1"/>
</dbReference>
<evidence type="ECO:0000256" key="1">
    <source>
        <dbReference type="ARBA" id="ARBA00022691"/>
    </source>
</evidence>
<evidence type="ECO:0000313" key="6">
    <source>
        <dbReference type="Proteomes" id="UP000189462"/>
    </source>
</evidence>
<feature type="domain" description="S-adenosyl-l-methionine hydroxide adenosyltransferase C-terminal" evidence="4">
    <location>
        <begin position="160"/>
        <end position="238"/>
    </location>
</feature>
<evidence type="ECO:0000259" key="4">
    <source>
        <dbReference type="Pfam" id="PF20257"/>
    </source>
</evidence>
<keyword evidence="6" id="KW-1185">Reference proteome</keyword>
<dbReference type="Proteomes" id="UP000189462">
    <property type="component" value="Unassembled WGS sequence"/>
</dbReference>
<dbReference type="PIRSF" id="PIRSF006779">
    <property type="entry name" value="UCP006779"/>
    <property type="match status" value="1"/>
</dbReference>
<protein>
    <recommendedName>
        <fullName evidence="7">SAM-dependent chlorinase/fluorinase</fullName>
    </recommendedName>
</protein>
<evidence type="ECO:0008006" key="7">
    <source>
        <dbReference type="Google" id="ProtNLM"/>
    </source>
</evidence>
<evidence type="ECO:0000256" key="2">
    <source>
        <dbReference type="ARBA" id="ARBA00024035"/>
    </source>
</evidence>